<dbReference type="EMBL" id="JADHEI010000058">
    <property type="protein sequence ID" value="MBF2735945.1"/>
    <property type="molecule type" value="Genomic_DNA"/>
</dbReference>
<evidence type="ECO:0000313" key="2">
    <source>
        <dbReference type="EMBL" id="MBF2735945.1"/>
    </source>
</evidence>
<reference evidence="2" key="1">
    <citation type="submission" date="2020-10" db="EMBL/GenBank/DDBJ databases">
        <title>An improved Amphimedon queenslandica hologenome assembly reveals how three proteobacterial symbionts can extend the metabolic phenotypic of their marine sponge host.</title>
        <authorList>
            <person name="Degnan B."/>
            <person name="Degnan S."/>
            <person name="Xiang X."/>
        </authorList>
    </citation>
    <scope>NUCLEOTIDE SEQUENCE</scope>
    <source>
        <strain evidence="2">AqS2</strain>
    </source>
</reference>
<dbReference type="GO" id="GO:0003676">
    <property type="term" value="F:nucleic acid binding"/>
    <property type="evidence" value="ECO:0007669"/>
    <property type="project" value="InterPro"/>
</dbReference>
<sequence>MTKTKYEIKESLLEKHGTICQCCERDREYPEYLQIDRKLSGKDGGIYEESNCQLLCEVCNRLKGSSSPSDAIKKVKTIAKDPKHSLYQWALESPLVGGKMPANVKAPLSGEAYKKYAEEQYAEGVEKDNKGKQRYWDRRRRGMCVEQSSPDCEEYIGYTRKAHCDTCLNYEGGVNARRKKFMNKKNQ</sequence>
<dbReference type="Gene3D" id="1.10.30.50">
    <property type="match status" value="1"/>
</dbReference>
<evidence type="ECO:0000259" key="1">
    <source>
        <dbReference type="SMART" id="SM00507"/>
    </source>
</evidence>
<keyword evidence="2" id="KW-0540">Nuclease</keyword>
<feature type="domain" description="HNH nuclease" evidence="1">
    <location>
        <begin position="7"/>
        <end position="61"/>
    </location>
</feature>
<keyword evidence="2" id="KW-0378">Hydrolase</keyword>
<evidence type="ECO:0000313" key="3">
    <source>
        <dbReference type="Proteomes" id="UP000604381"/>
    </source>
</evidence>
<keyword evidence="3" id="KW-1185">Reference proteome</keyword>
<dbReference type="InterPro" id="IPR003615">
    <property type="entry name" value="HNH_nuc"/>
</dbReference>
<dbReference type="CDD" id="cd00085">
    <property type="entry name" value="HNHc"/>
    <property type="match status" value="1"/>
</dbReference>
<dbReference type="GO" id="GO:0004519">
    <property type="term" value="F:endonuclease activity"/>
    <property type="evidence" value="ECO:0007669"/>
    <property type="project" value="UniProtKB-KW"/>
</dbReference>
<dbReference type="Pfam" id="PF01844">
    <property type="entry name" value="HNH"/>
    <property type="match status" value="1"/>
</dbReference>
<dbReference type="SMART" id="SM00507">
    <property type="entry name" value="HNHc"/>
    <property type="match status" value="1"/>
</dbReference>
<protein>
    <submittedName>
        <fullName evidence="2">HNH endonuclease</fullName>
    </submittedName>
</protein>
<comment type="caution">
    <text evidence="2">The sequence shown here is derived from an EMBL/GenBank/DDBJ whole genome shotgun (WGS) entry which is preliminary data.</text>
</comment>
<gene>
    <name evidence="2" type="ORF">ISN26_07785</name>
</gene>
<dbReference type="Proteomes" id="UP000604381">
    <property type="component" value="Unassembled WGS sequence"/>
</dbReference>
<proteinExistence type="predicted"/>
<keyword evidence="2" id="KW-0255">Endonuclease</keyword>
<accession>A0A930UDL7</accession>
<dbReference type="GO" id="GO:0008270">
    <property type="term" value="F:zinc ion binding"/>
    <property type="evidence" value="ECO:0007669"/>
    <property type="project" value="InterPro"/>
</dbReference>
<name>A0A930UDL7_9GAMM</name>
<dbReference type="AlphaFoldDB" id="A0A930UDL7"/>
<dbReference type="InterPro" id="IPR002711">
    <property type="entry name" value="HNH"/>
</dbReference>
<organism evidence="2 3">
    <name type="scientific">Candidatus Amphirhobacter heronislandensis</name>
    <dbReference type="NCBI Taxonomy" id="1732024"/>
    <lineage>
        <taxon>Bacteria</taxon>
        <taxon>Pseudomonadati</taxon>
        <taxon>Pseudomonadota</taxon>
        <taxon>Gammaproteobacteria</taxon>
        <taxon>Candidatus Tethybacterales</taxon>
        <taxon>Candidatus Tethybacteraceae</taxon>
        <taxon>Candidatus Amphirhobacter</taxon>
    </lineage>
</organism>